<name>A0AAD5Q9V1_PYTIN</name>
<gene>
    <name evidence="2" type="ORF">P43SY_010203</name>
</gene>
<feature type="transmembrane region" description="Helical" evidence="1">
    <location>
        <begin position="55"/>
        <end position="73"/>
    </location>
</feature>
<proteinExistence type="predicted"/>
<comment type="caution">
    <text evidence="2">The sequence shown here is derived from an EMBL/GenBank/DDBJ whole genome shotgun (WGS) entry which is preliminary data.</text>
</comment>
<protein>
    <submittedName>
        <fullName evidence="2">Uncharacterized protein</fullName>
    </submittedName>
</protein>
<feature type="transmembrane region" description="Helical" evidence="1">
    <location>
        <begin position="24"/>
        <end position="43"/>
    </location>
</feature>
<evidence type="ECO:0000256" key="1">
    <source>
        <dbReference type="SAM" id="Phobius"/>
    </source>
</evidence>
<accession>A0AAD5Q9V1</accession>
<sequence length="200" mass="22636">MEASAFARASLVRIYPDAREDSLVAAYALLVVAPLSAVVSRWLIRRGTRTTPLQVVSLSFLLPGALFGIPALYDWVYGDMSSYRLLQLSRFESPGVWARKYAYWRSMYLNGEMPPHIWSRIDAAYDDIYDEKTRVRYDVWGPGTKKMTLLETQCNVALFYILWATIMFDINSTLEAMAAKIESDQDLTDGDVGASTNLTH</sequence>
<dbReference type="AlphaFoldDB" id="A0AAD5Q9V1"/>
<keyword evidence="3" id="KW-1185">Reference proteome</keyword>
<organism evidence="2 3">
    <name type="scientific">Pythium insidiosum</name>
    <name type="common">Pythiosis disease agent</name>
    <dbReference type="NCBI Taxonomy" id="114742"/>
    <lineage>
        <taxon>Eukaryota</taxon>
        <taxon>Sar</taxon>
        <taxon>Stramenopiles</taxon>
        <taxon>Oomycota</taxon>
        <taxon>Peronosporomycetes</taxon>
        <taxon>Pythiales</taxon>
        <taxon>Pythiaceae</taxon>
        <taxon>Pythium</taxon>
    </lineage>
</organism>
<evidence type="ECO:0000313" key="3">
    <source>
        <dbReference type="Proteomes" id="UP001209570"/>
    </source>
</evidence>
<keyword evidence="1" id="KW-0472">Membrane</keyword>
<keyword evidence="1" id="KW-1133">Transmembrane helix</keyword>
<reference evidence="2" key="1">
    <citation type="submission" date="2021-12" db="EMBL/GenBank/DDBJ databases">
        <title>Prjna785345.</title>
        <authorList>
            <person name="Rujirawat T."/>
            <person name="Krajaejun T."/>
        </authorList>
    </citation>
    <scope>NUCLEOTIDE SEQUENCE</scope>
    <source>
        <strain evidence="2">Pi057C3</strain>
    </source>
</reference>
<dbReference type="EMBL" id="JAKCXM010000019">
    <property type="protein sequence ID" value="KAJ0407662.1"/>
    <property type="molecule type" value="Genomic_DNA"/>
</dbReference>
<evidence type="ECO:0000313" key="2">
    <source>
        <dbReference type="EMBL" id="KAJ0407662.1"/>
    </source>
</evidence>
<dbReference type="Proteomes" id="UP001209570">
    <property type="component" value="Unassembled WGS sequence"/>
</dbReference>
<keyword evidence="1" id="KW-0812">Transmembrane</keyword>